<keyword evidence="1" id="KW-0812">Transmembrane</keyword>
<feature type="transmembrane region" description="Helical" evidence="1">
    <location>
        <begin position="360"/>
        <end position="380"/>
    </location>
</feature>
<comment type="caution">
    <text evidence="2">The sequence shown here is derived from an EMBL/GenBank/DDBJ whole genome shotgun (WGS) entry which is preliminary data.</text>
</comment>
<dbReference type="OrthoDB" id="150039at2"/>
<feature type="transmembrane region" description="Helical" evidence="1">
    <location>
        <begin position="297"/>
        <end position="320"/>
    </location>
</feature>
<feature type="transmembrane region" description="Helical" evidence="1">
    <location>
        <begin position="186"/>
        <end position="205"/>
    </location>
</feature>
<keyword evidence="1" id="KW-0472">Membrane</keyword>
<sequence>MAQHSIGNTSALSNSTSQARSLYAFLWLRLTCGLTTLLGAVISYFALSWDVQWHTFVGRDRTLTPPHVLLLSGIAVCGIGALVAVIVETQWVKNNQAMQQRYTPFANRFAAPLGIYISGYAALNMAVAFPVDQYWHTLYGIDVTIWAPFHIMAIAGLGLMALGAVYTLVSVANIATRLNAFKEKDVAYVSAVVAMATSLATFSVLAAEGIDPDKFIQLGFTAVNIFPMLQGLLLATLLLAIAYALPWKWAATSVVGVVALFMVISQLAVPPALTWLMQVEQLTFLSLHRSAAPQISALAFTWPMLSLISAILIDIAMHMARKQNLSRRRLSLMLGGAVLIGCIPFTLASPTAILETVANLNILGIVLTVALAFPAIYGGMKLGRNIGQAMSVSER</sequence>
<accession>D6TG14</accession>
<organism evidence="2 3">
    <name type="scientific">Ktedonobacter racemifer DSM 44963</name>
    <dbReference type="NCBI Taxonomy" id="485913"/>
    <lineage>
        <taxon>Bacteria</taxon>
        <taxon>Bacillati</taxon>
        <taxon>Chloroflexota</taxon>
        <taxon>Ktedonobacteria</taxon>
        <taxon>Ktedonobacterales</taxon>
        <taxon>Ktedonobacteraceae</taxon>
        <taxon>Ktedonobacter</taxon>
    </lineage>
</organism>
<dbReference type="AlphaFoldDB" id="D6TG14"/>
<evidence type="ECO:0000313" key="3">
    <source>
        <dbReference type="Proteomes" id="UP000004508"/>
    </source>
</evidence>
<keyword evidence="3" id="KW-1185">Reference proteome</keyword>
<feature type="transmembrane region" description="Helical" evidence="1">
    <location>
        <begin position="149"/>
        <end position="174"/>
    </location>
</feature>
<feature type="transmembrane region" description="Helical" evidence="1">
    <location>
        <begin position="225"/>
        <end position="245"/>
    </location>
</feature>
<feature type="transmembrane region" description="Helical" evidence="1">
    <location>
        <begin position="257"/>
        <end position="277"/>
    </location>
</feature>
<name>D6TG14_KTERA</name>
<evidence type="ECO:0000313" key="2">
    <source>
        <dbReference type="EMBL" id="EFH88716.1"/>
    </source>
</evidence>
<feature type="transmembrane region" description="Helical" evidence="1">
    <location>
        <begin position="21"/>
        <end position="47"/>
    </location>
</feature>
<gene>
    <name evidence="2" type="ORF">Krac_10205</name>
</gene>
<evidence type="ECO:0000256" key="1">
    <source>
        <dbReference type="SAM" id="Phobius"/>
    </source>
</evidence>
<feature type="transmembrane region" description="Helical" evidence="1">
    <location>
        <begin position="109"/>
        <end position="129"/>
    </location>
</feature>
<dbReference type="InParanoid" id="D6TG14"/>
<dbReference type="eggNOG" id="ENOG502Z7R2">
    <property type="taxonomic scope" value="Bacteria"/>
</dbReference>
<dbReference type="STRING" id="485913.Krac_10205"/>
<dbReference type="Proteomes" id="UP000004508">
    <property type="component" value="Unassembled WGS sequence"/>
</dbReference>
<dbReference type="EMBL" id="ADVG01000001">
    <property type="protein sequence ID" value="EFH88716.1"/>
    <property type="molecule type" value="Genomic_DNA"/>
</dbReference>
<protein>
    <submittedName>
        <fullName evidence="2">Uncharacterized protein</fullName>
    </submittedName>
</protein>
<dbReference type="RefSeq" id="WP_007904867.1">
    <property type="nucleotide sequence ID" value="NZ_ADVG01000001.1"/>
</dbReference>
<keyword evidence="1" id="KW-1133">Transmembrane helix</keyword>
<feature type="transmembrane region" description="Helical" evidence="1">
    <location>
        <begin position="67"/>
        <end position="88"/>
    </location>
</feature>
<reference evidence="2 3" key="1">
    <citation type="journal article" date="2011" name="Stand. Genomic Sci.">
        <title>Non-contiguous finished genome sequence and contextual data of the filamentous soil bacterium Ktedonobacter racemifer type strain (SOSP1-21).</title>
        <authorList>
            <person name="Chang Y.J."/>
            <person name="Land M."/>
            <person name="Hauser L."/>
            <person name="Chertkov O."/>
            <person name="Del Rio T.G."/>
            <person name="Nolan M."/>
            <person name="Copeland A."/>
            <person name="Tice H."/>
            <person name="Cheng J.F."/>
            <person name="Lucas S."/>
            <person name="Han C."/>
            <person name="Goodwin L."/>
            <person name="Pitluck S."/>
            <person name="Ivanova N."/>
            <person name="Ovchinikova G."/>
            <person name="Pati A."/>
            <person name="Chen A."/>
            <person name="Palaniappan K."/>
            <person name="Mavromatis K."/>
            <person name="Liolios K."/>
            <person name="Brettin T."/>
            <person name="Fiebig A."/>
            <person name="Rohde M."/>
            <person name="Abt B."/>
            <person name="Goker M."/>
            <person name="Detter J.C."/>
            <person name="Woyke T."/>
            <person name="Bristow J."/>
            <person name="Eisen J.A."/>
            <person name="Markowitz V."/>
            <person name="Hugenholtz P."/>
            <person name="Kyrpides N.C."/>
            <person name="Klenk H.P."/>
            <person name="Lapidus A."/>
        </authorList>
    </citation>
    <scope>NUCLEOTIDE SEQUENCE [LARGE SCALE GENOMIC DNA]</scope>
    <source>
        <strain evidence="3">DSM 44963</strain>
    </source>
</reference>
<feature type="transmembrane region" description="Helical" evidence="1">
    <location>
        <begin position="332"/>
        <end position="354"/>
    </location>
</feature>
<proteinExistence type="predicted"/>